<proteinExistence type="predicted"/>
<name>A0A5S4ENR3_9PROT</name>
<comment type="caution">
    <text evidence="1">The sequence shown here is derived from an EMBL/GenBank/DDBJ whole genome shotgun (WGS) entry which is preliminary data.</text>
</comment>
<sequence>MPREQWNEPGSQDYQSLMAQWPDPQCSRAMSMNKTRIFTAILLHDGRSEIRFEEGNRAA</sequence>
<organism evidence="1 2">
    <name type="scientific">Candidatus Accumulibacter phosphatis</name>
    <dbReference type="NCBI Taxonomy" id="327160"/>
    <lineage>
        <taxon>Bacteria</taxon>
        <taxon>Pseudomonadati</taxon>
        <taxon>Pseudomonadota</taxon>
        <taxon>Betaproteobacteria</taxon>
        <taxon>Candidatus Accumulibacter</taxon>
    </lineage>
</organism>
<protein>
    <submittedName>
        <fullName evidence="1">Uncharacterized protein</fullName>
    </submittedName>
</protein>
<dbReference type="Proteomes" id="UP000306324">
    <property type="component" value="Unassembled WGS sequence"/>
</dbReference>
<gene>
    <name evidence="1" type="ORF">ACCUM_3750</name>
</gene>
<reference evidence="1 2" key="1">
    <citation type="submission" date="2019-04" db="EMBL/GenBank/DDBJ databases">
        <title>A novel phosphate-accumulating bacterium identified in bioreactor for phosphate removal from wastewater.</title>
        <authorList>
            <person name="Kotlyarov R.Y."/>
            <person name="Beletsky A.V."/>
            <person name="Kallistova A.Y."/>
            <person name="Dorofeev A.G."/>
            <person name="Nikolaev Y.Y."/>
            <person name="Pimenov N.V."/>
            <person name="Ravin N.V."/>
            <person name="Mardanov A.V."/>
        </authorList>
    </citation>
    <scope>NUCLEOTIDE SEQUENCE [LARGE SCALE GENOMIC DNA]</scope>
    <source>
        <strain evidence="1 2">Bin19</strain>
    </source>
</reference>
<evidence type="ECO:0000313" key="1">
    <source>
        <dbReference type="EMBL" id="TMQ76962.1"/>
    </source>
</evidence>
<evidence type="ECO:0000313" key="2">
    <source>
        <dbReference type="Proteomes" id="UP000306324"/>
    </source>
</evidence>
<dbReference type="EMBL" id="SWAD01000036">
    <property type="protein sequence ID" value="TMQ76962.1"/>
    <property type="molecule type" value="Genomic_DNA"/>
</dbReference>
<keyword evidence="2" id="KW-1185">Reference proteome</keyword>
<accession>A0A5S4ENR3</accession>
<dbReference type="AlphaFoldDB" id="A0A5S4ENR3"/>